<evidence type="ECO:0000259" key="1">
    <source>
        <dbReference type="Pfam" id="PF12697"/>
    </source>
</evidence>
<dbReference type="GO" id="GO:0016787">
    <property type="term" value="F:hydrolase activity"/>
    <property type="evidence" value="ECO:0007669"/>
    <property type="project" value="UniProtKB-KW"/>
</dbReference>
<feature type="domain" description="AB hydrolase-1" evidence="1">
    <location>
        <begin position="34"/>
        <end position="280"/>
    </location>
</feature>
<dbReference type="EMBL" id="AYKF01000106">
    <property type="protein sequence ID" value="ROO25980.1"/>
    <property type="molecule type" value="Genomic_DNA"/>
</dbReference>
<evidence type="ECO:0000313" key="2">
    <source>
        <dbReference type="EMBL" id="ROO25980.1"/>
    </source>
</evidence>
<dbReference type="InterPro" id="IPR029058">
    <property type="entry name" value="AB_hydrolase_fold"/>
</dbReference>
<dbReference type="Gene3D" id="3.40.50.1820">
    <property type="entry name" value="alpha/beta hydrolase"/>
    <property type="match status" value="1"/>
</dbReference>
<dbReference type="SUPFAM" id="SSF53474">
    <property type="entry name" value="alpha/beta-Hydrolases"/>
    <property type="match status" value="1"/>
</dbReference>
<dbReference type="InterPro" id="IPR000073">
    <property type="entry name" value="AB_hydrolase_1"/>
</dbReference>
<comment type="caution">
    <text evidence="2">The sequence shown here is derived from an EMBL/GenBank/DDBJ whole genome shotgun (WGS) entry which is preliminary data.</text>
</comment>
<sequence>MTIDISKHYCLNPAGFHRIASTNWGALHHARTAICAHGFSRNGRDFDRLAAALAERDYRVYCPDAVGRGASDWLTQRSHYNYDQYVRDSATLVSHATASYAEASQTPAPPHLDWIGTSMGGMVGMMLAARPGTPIRRLVLNDIGACISAQSLNRIGAYVSTTPTFATLAAYQAHLAEIHASFGPLGDAGWRHLAEHSYRLENGRYLPHYDPAIASAFDEPIEEDVETWDLWTAIEVPTLIIRGEQSDLLSAETLDRMVELRPDTQVVEIADAGHAPALMREQELEPILAFLMDSAAD</sequence>
<evidence type="ECO:0000313" key="3">
    <source>
        <dbReference type="Proteomes" id="UP000285123"/>
    </source>
</evidence>
<dbReference type="InterPro" id="IPR050266">
    <property type="entry name" value="AB_hydrolase_sf"/>
</dbReference>
<accession>A0A423PK47</accession>
<reference evidence="2 3" key="1">
    <citation type="submission" date="2013-10" db="EMBL/GenBank/DDBJ databases">
        <title>Salinisphaera halophila YIM 95161 Genome Sequencing.</title>
        <authorList>
            <person name="Lai Q."/>
            <person name="Li C."/>
            <person name="Shao Z."/>
        </authorList>
    </citation>
    <scope>NUCLEOTIDE SEQUENCE [LARGE SCALE GENOMIC DNA]</scope>
    <source>
        <strain evidence="2 3">YIM 95161</strain>
    </source>
</reference>
<dbReference type="PANTHER" id="PTHR43798">
    <property type="entry name" value="MONOACYLGLYCEROL LIPASE"/>
    <property type="match status" value="1"/>
</dbReference>
<dbReference type="Proteomes" id="UP000285123">
    <property type="component" value="Unassembled WGS sequence"/>
</dbReference>
<dbReference type="Pfam" id="PF12697">
    <property type="entry name" value="Abhydrolase_6"/>
    <property type="match status" value="1"/>
</dbReference>
<proteinExistence type="predicted"/>
<gene>
    <name evidence="2" type="ORF">SAHL_13415</name>
</gene>
<organism evidence="2 3">
    <name type="scientific">Salinisphaera orenii YIM 95161</name>
    <dbReference type="NCBI Taxonomy" id="1051139"/>
    <lineage>
        <taxon>Bacteria</taxon>
        <taxon>Pseudomonadati</taxon>
        <taxon>Pseudomonadota</taxon>
        <taxon>Gammaproteobacteria</taxon>
        <taxon>Salinisphaerales</taxon>
        <taxon>Salinisphaeraceae</taxon>
        <taxon>Salinisphaera</taxon>
    </lineage>
</organism>
<name>A0A423PK47_9GAMM</name>
<dbReference type="AlphaFoldDB" id="A0A423PK47"/>
<dbReference type="RefSeq" id="WP_123591916.1">
    <property type="nucleotide sequence ID" value="NZ_AYKF01000106.1"/>
</dbReference>
<protein>
    <submittedName>
        <fullName evidence="2">Alpha/beta hydrolase</fullName>
    </submittedName>
</protein>
<dbReference type="OrthoDB" id="9791366at2"/>
<keyword evidence="2" id="KW-0378">Hydrolase</keyword>